<evidence type="ECO:0000256" key="1">
    <source>
        <dbReference type="SAM" id="Coils"/>
    </source>
</evidence>
<reference evidence="2 3" key="1">
    <citation type="journal article" date="2019" name="Mol. Ecol. Resour.">
        <title>Chromosome-level genome assembly of Triplophysa tibetana, a fish adapted to the harsh high-altitude environment of the Tibetan Plateau.</title>
        <authorList>
            <person name="Yang X."/>
            <person name="Liu H."/>
            <person name="Ma Z."/>
            <person name="Zou Y."/>
            <person name="Zou M."/>
            <person name="Mao Y."/>
            <person name="Li X."/>
            <person name="Wang H."/>
            <person name="Chen T."/>
            <person name="Wang W."/>
            <person name="Yang R."/>
        </authorList>
    </citation>
    <scope>NUCLEOTIDE SEQUENCE [LARGE SCALE GENOMIC DNA]</scope>
    <source>
        <strain evidence="2">TTIB1903HZAU</strain>
        <tissue evidence="2">Muscle</tissue>
    </source>
</reference>
<gene>
    <name evidence="2" type="ORF">E1301_Tti000740</name>
</gene>
<keyword evidence="1" id="KW-0175">Coiled coil</keyword>
<evidence type="ECO:0000313" key="3">
    <source>
        <dbReference type="Proteomes" id="UP000324632"/>
    </source>
</evidence>
<name>A0A5A9N6Z8_9TELE</name>
<accession>A0A5A9N6Z8</accession>
<dbReference type="EMBL" id="SOYY01000022">
    <property type="protein sequence ID" value="KAA0704945.1"/>
    <property type="molecule type" value="Genomic_DNA"/>
</dbReference>
<sequence>MFSHLRSNHPIQFREIRKISNKFRSALYRARVTKARYLAERKDSDDVEMKQESAPVYFSSENEFSSVTHDSPERNHSWVKQEPKNEIIEWDNINSEVPAAAERDVLSSAISTTTPAEALPTCDMLAFTKMKCLLENKQEKIDTLEKQVQDLQEDRKFLRTQIENLTSTLSAFVREGVTRRFQET</sequence>
<proteinExistence type="predicted"/>
<dbReference type="InterPro" id="IPR031591">
    <property type="entry name" value="CCDC106"/>
</dbReference>
<dbReference type="Pfam" id="PF15794">
    <property type="entry name" value="CCDC106"/>
    <property type="match status" value="1"/>
</dbReference>
<dbReference type="AlphaFoldDB" id="A0A5A9N6Z8"/>
<protein>
    <submittedName>
        <fullName evidence="2">Uncharacterized protein</fullName>
    </submittedName>
</protein>
<keyword evidence="3" id="KW-1185">Reference proteome</keyword>
<dbReference type="Proteomes" id="UP000324632">
    <property type="component" value="Chromosome 22"/>
</dbReference>
<feature type="coiled-coil region" evidence="1">
    <location>
        <begin position="127"/>
        <end position="168"/>
    </location>
</feature>
<organism evidence="2 3">
    <name type="scientific">Triplophysa tibetana</name>
    <dbReference type="NCBI Taxonomy" id="1572043"/>
    <lineage>
        <taxon>Eukaryota</taxon>
        <taxon>Metazoa</taxon>
        <taxon>Chordata</taxon>
        <taxon>Craniata</taxon>
        <taxon>Vertebrata</taxon>
        <taxon>Euteleostomi</taxon>
        <taxon>Actinopterygii</taxon>
        <taxon>Neopterygii</taxon>
        <taxon>Teleostei</taxon>
        <taxon>Ostariophysi</taxon>
        <taxon>Cypriniformes</taxon>
        <taxon>Nemacheilidae</taxon>
        <taxon>Triplophysa</taxon>
    </lineage>
</organism>
<comment type="caution">
    <text evidence="2">The sequence shown here is derived from an EMBL/GenBank/DDBJ whole genome shotgun (WGS) entry which is preliminary data.</text>
</comment>
<evidence type="ECO:0000313" key="2">
    <source>
        <dbReference type="EMBL" id="KAA0704945.1"/>
    </source>
</evidence>